<keyword evidence="5" id="KW-0539">Nucleus</keyword>
<dbReference type="PANTHER" id="PTHR31742">
    <property type="entry name" value="RPA-INTERACTING PROTEIN RPAIN"/>
    <property type="match status" value="1"/>
</dbReference>
<gene>
    <name evidence="8" type="ORF">DNTS_003280</name>
</gene>
<keyword evidence="9" id="KW-1185">Reference proteome</keyword>
<dbReference type="Pfam" id="PF14768">
    <property type="entry name" value="RPA_interact_C"/>
    <property type="match status" value="1"/>
</dbReference>
<comment type="subcellular location">
    <subcellularLocation>
        <location evidence="1">Nucleus</location>
    </subcellularLocation>
</comment>
<dbReference type="Proteomes" id="UP000316079">
    <property type="component" value="Unassembled WGS sequence"/>
</dbReference>
<evidence type="ECO:0000259" key="6">
    <source>
        <dbReference type="Pfam" id="PF14766"/>
    </source>
</evidence>
<evidence type="ECO:0000313" key="8">
    <source>
        <dbReference type="EMBL" id="TRY57197.1"/>
    </source>
</evidence>
<dbReference type="PANTHER" id="PTHR31742:SF1">
    <property type="entry name" value="RPA-INTERACTING PROTEIN"/>
    <property type="match status" value="1"/>
</dbReference>
<reference evidence="8 9" key="1">
    <citation type="journal article" date="2019" name="Sci. Data">
        <title>Hybrid genome assembly and annotation of Danionella translucida.</title>
        <authorList>
            <person name="Kadobianskyi M."/>
            <person name="Schulze L."/>
            <person name="Schuelke M."/>
            <person name="Judkewitz B."/>
        </authorList>
    </citation>
    <scope>NUCLEOTIDE SEQUENCE [LARGE SCALE GENOMIC DNA]</scope>
    <source>
        <strain evidence="8 9">Bolton</strain>
    </source>
</reference>
<dbReference type="InterPro" id="IPR028156">
    <property type="entry name" value="RIP"/>
</dbReference>
<dbReference type="GO" id="GO:0008270">
    <property type="term" value="F:zinc ion binding"/>
    <property type="evidence" value="ECO:0007669"/>
    <property type="project" value="UniProtKB-KW"/>
</dbReference>
<dbReference type="EMBL" id="SRMA01027244">
    <property type="protein sequence ID" value="TRY57197.1"/>
    <property type="molecule type" value="Genomic_DNA"/>
</dbReference>
<dbReference type="GO" id="GO:0006606">
    <property type="term" value="P:protein import into nucleus"/>
    <property type="evidence" value="ECO:0007669"/>
    <property type="project" value="TreeGrafter"/>
</dbReference>
<evidence type="ECO:0000256" key="3">
    <source>
        <dbReference type="ARBA" id="ARBA00022771"/>
    </source>
</evidence>
<evidence type="ECO:0000256" key="1">
    <source>
        <dbReference type="ARBA" id="ARBA00004123"/>
    </source>
</evidence>
<feature type="domain" description="RPA-interacting protein N-terminal" evidence="6">
    <location>
        <begin position="6"/>
        <end position="44"/>
    </location>
</feature>
<evidence type="ECO:0008006" key="10">
    <source>
        <dbReference type="Google" id="ProtNLM"/>
    </source>
</evidence>
<proteinExistence type="predicted"/>
<accession>A0A553MVL8</accession>
<keyword evidence="4" id="KW-0862">Zinc</keyword>
<keyword evidence="3" id="KW-0863">Zinc-finger</keyword>
<feature type="domain" description="RPA-interacting protein C-terminal" evidence="7">
    <location>
        <begin position="150"/>
        <end position="230"/>
    </location>
</feature>
<dbReference type="InterPro" id="IPR028158">
    <property type="entry name" value="RPA_interact_N_dom"/>
</dbReference>
<dbReference type="Pfam" id="PF14766">
    <property type="entry name" value="RPA_interact_N"/>
    <property type="match status" value="1"/>
</dbReference>
<evidence type="ECO:0000259" key="7">
    <source>
        <dbReference type="Pfam" id="PF14768"/>
    </source>
</evidence>
<comment type="caution">
    <text evidence="8">The sequence shown here is derived from an EMBL/GenBank/DDBJ whole genome shotgun (WGS) entry which is preliminary data.</text>
</comment>
<dbReference type="GO" id="GO:0016605">
    <property type="term" value="C:PML body"/>
    <property type="evidence" value="ECO:0007669"/>
    <property type="project" value="TreeGrafter"/>
</dbReference>
<sequence>MDAIQRHRSMYKGTTPPWKETYRKRCMERLKNSRSRLLEKFRQMGGEGEVSGSSKASLLVQEVMQQEWSALQTSRTLPSLWSPRQITDVSSHQEEFDELLVFDEIQQELIAQVTGKLVKALSPPELSILEDYNQSLNSCLEGMDQDGLIICPVCCRNNLTVNSRFTSCPCGLYIDTLGRNVKAEYLQKRLERVMAEHLEDCLHDPSFSMAFNIDGPPNLMISCKECDYLSVVL</sequence>
<evidence type="ECO:0000256" key="5">
    <source>
        <dbReference type="ARBA" id="ARBA00023242"/>
    </source>
</evidence>
<dbReference type="InterPro" id="IPR028159">
    <property type="entry name" value="RPA_interact_C_dom"/>
</dbReference>
<name>A0A553MVL8_9TELE</name>
<protein>
    <recommendedName>
        <fullName evidence="10">RPA-interacting protein C-terminal domain-containing protein</fullName>
    </recommendedName>
</protein>
<evidence type="ECO:0000256" key="4">
    <source>
        <dbReference type="ARBA" id="ARBA00022833"/>
    </source>
</evidence>
<dbReference type="STRING" id="623744.A0A553MVL8"/>
<evidence type="ECO:0000313" key="9">
    <source>
        <dbReference type="Proteomes" id="UP000316079"/>
    </source>
</evidence>
<evidence type="ECO:0000256" key="2">
    <source>
        <dbReference type="ARBA" id="ARBA00022723"/>
    </source>
</evidence>
<keyword evidence="2" id="KW-0479">Metal-binding</keyword>
<dbReference type="AlphaFoldDB" id="A0A553MVL8"/>
<dbReference type="OrthoDB" id="435311at2759"/>
<organism evidence="8 9">
    <name type="scientific">Danionella cerebrum</name>
    <dbReference type="NCBI Taxonomy" id="2873325"/>
    <lineage>
        <taxon>Eukaryota</taxon>
        <taxon>Metazoa</taxon>
        <taxon>Chordata</taxon>
        <taxon>Craniata</taxon>
        <taxon>Vertebrata</taxon>
        <taxon>Euteleostomi</taxon>
        <taxon>Actinopterygii</taxon>
        <taxon>Neopterygii</taxon>
        <taxon>Teleostei</taxon>
        <taxon>Ostariophysi</taxon>
        <taxon>Cypriniformes</taxon>
        <taxon>Danionidae</taxon>
        <taxon>Danioninae</taxon>
        <taxon>Danionella</taxon>
    </lineage>
</organism>